<keyword evidence="1" id="KW-0812">Transmembrane</keyword>
<keyword evidence="1" id="KW-1133">Transmembrane helix</keyword>
<organism evidence="2 3">
    <name type="scientific">Alkalicoccobacillus gibsonii</name>
    <dbReference type="NCBI Taxonomy" id="79881"/>
    <lineage>
        <taxon>Bacteria</taxon>
        <taxon>Bacillati</taxon>
        <taxon>Bacillota</taxon>
        <taxon>Bacilli</taxon>
        <taxon>Bacillales</taxon>
        <taxon>Bacillaceae</taxon>
        <taxon>Alkalicoccobacillus</taxon>
    </lineage>
</organism>
<dbReference type="RefSeq" id="WP_343130212.1">
    <property type="nucleotide sequence ID" value="NZ_JBCITK010000001.1"/>
</dbReference>
<evidence type="ECO:0000256" key="1">
    <source>
        <dbReference type="SAM" id="Phobius"/>
    </source>
</evidence>
<keyword evidence="3" id="KW-1185">Reference proteome</keyword>
<evidence type="ECO:0000313" key="2">
    <source>
        <dbReference type="EMBL" id="MEN0643261.1"/>
    </source>
</evidence>
<reference evidence="2 3" key="1">
    <citation type="submission" date="2024-03" db="EMBL/GenBank/DDBJ databases">
        <title>Bacilli Hybrid Assemblies.</title>
        <authorList>
            <person name="Kovac J."/>
        </authorList>
    </citation>
    <scope>NUCLEOTIDE SEQUENCE [LARGE SCALE GENOMIC DNA]</scope>
    <source>
        <strain evidence="2 3">FSL R7-0666</strain>
    </source>
</reference>
<dbReference type="EMBL" id="JBCITK010000001">
    <property type="protein sequence ID" value="MEN0643261.1"/>
    <property type="molecule type" value="Genomic_DNA"/>
</dbReference>
<feature type="transmembrane region" description="Helical" evidence="1">
    <location>
        <begin position="39"/>
        <end position="58"/>
    </location>
</feature>
<sequence>MSAYFFWILIGSAIVTLLPRVLPFVFVRQFQLPDPFLRWLTYIPVCILTALVMDELLLDSKFGAIHINASEIMAIIPTLIVALTTKSLSLTVLTGVVTMAVIRLFI</sequence>
<comment type="caution">
    <text evidence="2">The sequence shown here is derived from an EMBL/GenBank/DDBJ whole genome shotgun (WGS) entry which is preliminary data.</text>
</comment>
<keyword evidence="1" id="KW-0472">Membrane</keyword>
<accession>A0ABU9VH81</accession>
<proteinExistence type="predicted"/>
<name>A0ABU9VH81_9BACI</name>
<dbReference type="InterPro" id="IPR008407">
    <property type="entry name" value="Brnchd-chn_aa_trnsp_AzlD"/>
</dbReference>
<protein>
    <submittedName>
        <fullName evidence="2">AzlD domain-containing protein</fullName>
    </submittedName>
</protein>
<evidence type="ECO:0000313" key="3">
    <source>
        <dbReference type="Proteomes" id="UP001418796"/>
    </source>
</evidence>
<dbReference type="Pfam" id="PF05437">
    <property type="entry name" value="AzlD"/>
    <property type="match status" value="1"/>
</dbReference>
<dbReference type="Proteomes" id="UP001418796">
    <property type="component" value="Unassembled WGS sequence"/>
</dbReference>
<gene>
    <name evidence="2" type="ORF">MKY91_08900</name>
</gene>